<gene>
    <name evidence="2" type="ORF">RRG08_065733</name>
</gene>
<dbReference type="Proteomes" id="UP001283361">
    <property type="component" value="Unassembled WGS sequence"/>
</dbReference>
<dbReference type="EMBL" id="JAWDGP010004501">
    <property type="protein sequence ID" value="KAK3763769.1"/>
    <property type="molecule type" value="Genomic_DNA"/>
</dbReference>
<keyword evidence="3" id="KW-1185">Reference proteome</keyword>
<reference evidence="2" key="1">
    <citation type="journal article" date="2023" name="G3 (Bethesda)">
        <title>A reference genome for the long-term kleptoplast-retaining sea slug Elysia crispata morphotype clarki.</title>
        <authorList>
            <person name="Eastman K.E."/>
            <person name="Pendleton A.L."/>
            <person name="Shaikh M.A."/>
            <person name="Suttiyut T."/>
            <person name="Ogas R."/>
            <person name="Tomko P."/>
            <person name="Gavelis G."/>
            <person name="Widhalm J.R."/>
            <person name="Wisecaver J.H."/>
        </authorList>
    </citation>
    <scope>NUCLEOTIDE SEQUENCE</scope>
    <source>
        <strain evidence="2">ECLA1</strain>
    </source>
</reference>
<comment type="caution">
    <text evidence="2">The sequence shown here is derived from an EMBL/GenBank/DDBJ whole genome shotgun (WGS) entry which is preliminary data.</text>
</comment>
<feature type="compositionally biased region" description="Basic and acidic residues" evidence="1">
    <location>
        <begin position="47"/>
        <end position="60"/>
    </location>
</feature>
<feature type="region of interest" description="Disordered" evidence="1">
    <location>
        <begin position="1"/>
        <end position="61"/>
    </location>
</feature>
<sequence>MKETHLTSERIKKFKFRSELGERPAQSTRSGEVRSTQPPYNQQSYRPSHDSHDINKELASRQHMAGTEVKFNHSIAGLLVVKGLRKAAR</sequence>
<evidence type="ECO:0000256" key="1">
    <source>
        <dbReference type="SAM" id="MobiDB-lite"/>
    </source>
</evidence>
<organism evidence="2 3">
    <name type="scientific">Elysia crispata</name>
    <name type="common">lettuce slug</name>
    <dbReference type="NCBI Taxonomy" id="231223"/>
    <lineage>
        <taxon>Eukaryota</taxon>
        <taxon>Metazoa</taxon>
        <taxon>Spiralia</taxon>
        <taxon>Lophotrochozoa</taxon>
        <taxon>Mollusca</taxon>
        <taxon>Gastropoda</taxon>
        <taxon>Heterobranchia</taxon>
        <taxon>Euthyneura</taxon>
        <taxon>Panpulmonata</taxon>
        <taxon>Sacoglossa</taxon>
        <taxon>Placobranchoidea</taxon>
        <taxon>Plakobranchidae</taxon>
        <taxon>Elysia</taxon>
    </lineage>
</organism>
<accession>A0AAE1DAQ2</accession>
<evidence type="ECO:0000313" key="3">
    <source>
        <dbReference type="Proteomes" id="UP001283361"/>
    </source>
</evidence>
<name>A0AAE1DAQ2_9GAST</name>
<evidence type="ECO:0000313" key="2">
    <source>
        <dbReference type="EMBL" id="KAK3763769.1"/>
    </source>
</evidence>
<feature type="compositionally biased region" description="Basic and acidic residues" evidence="1">
    <location>
        <begin position="1"/>
        <end position="22"/>
    </location>
</feature>
<dbReference type="AlphaFoldDB" id="A0AAE1DAQ2"/>
<proteinExistence type="predicted"/>
<protein>
    <submittedName>
        <fullName evidence="2">Uncharacterized protein</fullName>
    </submittedName>
</protein>
<feature type="compositionally biased region" description="Polar residues" evidence="1">
    <location>
        <begin position="25"/>
        <end position="46"/>
    </location>
</feature>